<reference evidence="2" key="3">
    <citation type="journal article" date="2019" name="Microbiol. Resour. Announc.">
        <title>Draft Genome Sequences of Type Strains of Gordonibacter faecihominis, Paraeggerthella hongkongensis, Parvibacter caecicola,Slackia equolifaciens, Slackia faecicanis, and Slackia isoflavoniconvertens.</title>
        <authorList>
            <person name="Danylec N."/>
            <person name="Stoll D.A."/>
            <person name="Dotsch A."/>
            <person name="Huch M."/>
        </authorList>
    </citation>
    <scope>NUCLEOTIDE SEQUENCE</scope>
    <source>
        <strain evidence="2">DSM 16107</strain>
    </source>
</reference>
<dbReference type="Proteomes" id="UP000270112">
    <property type="component" value="Unassembled WGS sequence"/>
</dbReference>
<evidence type="ECO:0000313" key="4">
    <source>
        <dbReference type="Proteomes" id="UP000270112"/>
    </source>
</evidence>
<evidence type="ECO:0000313" key="1">
    <source>
        <dbReference type="EMBL" id="RDB66084.1"/>
    </source>
</evidence>
<proteinExistence type="predicted"/>
<dbReference type="OrthoDB" id="3177951at2"/>
<comment type="caution">
    <text evidence="2">The sequence shown here is derived from an EMBL/GenBank/DDBJ whole genome shotgun (WGS) entry which is preliminary data.</text>
</comment>
<reference evidence="4" key="2">
    <citation type="submission" date="2018-05" db="EMBL/GenBank/DDBJ databases">
        <title>Genome Sequencing of selected type strains of the family Eggerthellaceae.</title>
        <authorList>
            <person name="Danylec N."/>
            <person name="Stoll D.A."/>
            <person name="Doetsch A."/>
            <person name="Huch M."/>
        </authorList>
    </citation>
    <scope>NUCLEOTIDE SEQUENCE [LARGE SCALE GENOMIC DNA]</scope>
    <source>
        <strain evidence="4">DSM 16107</strain>
    </source>
</reference>
<dbReference type="NCBIfam" id="TIGR04088">
    <property type="entry name" value="cognate_SipW"/>
    <property type="match status" value="1"/>
</dbReference>
<evidence type="ECO:0000313" key="3">
    <source>
        <dbReference type="Proteomes" id="UP000253817"/>
    </source>
</evidence>
<accession>A0A3N0IWP0</accession>
<sequence>MEQTNNRKLVASAVLIVASVALLLGLTFAWFTDSVVNKGNKIQAGTLQLSAVSQALDMENGATVVADSAQVLGKGTELKFGAGTDLKEASGPIIDDALWEPGISNAKLLTVSSGESSLSMKVKLSLTAQGDLTDALWFDFVRVEGGAVTGRFDPCTWDELLAKADAMEFVLNPGDSAQFMLVYGMNEAAGNEFQGTSFEADVALVATQAAVEADGFGSADYDADAAYAWDGVTTTEVVPDENGVYRISTGSDLAWIAQAVADDTLQKGPSGAGIAIELQADVDLGGNAWTPIGGDNAFTGTFDGKGHAIRNLAASSNPSSSDPTRGVALFGYAENAAIKNLRIENCDLQGRYATSAVVGDGCAPLAFENIEVVSGSIMSNQDVGSKRGMVAGGILGQGWGPNGSSITFENCINRADVTVNKWHAGGIWGSITVDDSEQVDVISLVDCANYGSITVAGAEKDDGFAGGLGAFAYAKSCVVEGCANHGSVTAPARLYEFVASFNDAPINENTV</sequence>
<organism evidence="2 4">
    <name type="scientific">Eggerthella sinensis</name>
    <dbReference type="NCBI Taxonomy" id="242230"/>
    <lineage>
        <taxon>Bacteria</taxon>
        <taxon>Bacillati</taxon>
        <taxon>Actinomycetota</taxon>
        <taxon>Coriobacteriia</taxon>
        <taxon>Eggerthellales</taxon>
        <taxon>Eggerthellaceae</taxon>
        <taxon>Eggerthella</taxon>
    </lineage>
</organism>
<name>A0A3N0IWP0_9ACTN</name>
<dbReference type="AlphaFoldDB" id="A0A3N0IWP0"/>
<evidence type="ECO:0008006" key="5">
    <source>
        <dbReference type="Google" id="ProtNLM"/>
    </source>
</evidence>
<dbReference type="EMBL" id="QICC01000037">
    <property type="protein sequence ID" value="RNM41409.1"/>
    <property type="molecule type" value="Genomic_DNA"/>
</dbReference>
<dbReference type="RefSeq" id="WP_114547484.1">
    <property type="nucleotide sequence ID" value="NZ_PPTT01000032.1"/>
</dbReference>
<gene>
    <name evidence="1" type="ORF">C1876_14760</name>
    <name evidence="2" type="ORF">DMP09_09715</name>
</gene>
<reference evidence="1 3" key="1">
    <citation type="journal article" date="2018" name="Elife">
        <title>Discovery and characterization of a prevalent human gut bacterial enzyme sufficient for the inactivation of a family of plant toxins.</title>
        <authorList>
            <person name="Koppel N."/>
            <person name="Bisanz J.E."/>
            <person name="Pandelia M.E."/>
            <person name="Turnbaugh P.J."/>
            <person name="Balskus E.P."/>
        </authorList>
    </citation>
    <scope>NUCLEOTIDE SEQUENCE [LARGE SCALE GENOMIC DNA]</scope>
    <source>
        <strain evidence="1 3">DSM 16107</strain>
    </source>
</reference>
<dbReference type="Proteomes" id="UP000253817">
    <property type="component" value="Unassembled WGS sequence"/>
</dbReference>
<protein>
    <recommendedName>
        <fullName evidence="5">GLUG domain-containing protein</fullName>
    </recommendedName>
</protein>
<dbReference type="InterPro" id="IPR023833">
    <property type="entry name" value="Signal_pept_SipW-depend-type"/>
</dbReference>
<dbReference type="EMBL" id="PPTT01000032">
    <property type="protein sequence ID" value="RDB66084.1"/>
    <property type="molecule type" value="Genomic_DNA"/>
</dbReference>
<keyword evidence="3" id="KW-1185">Reference proteome</keyword>
<evidence type="ECO:0000313" key="2">
    <source>
        <dbReference type="EMBL" id="RNM41409.1"/>
    </source>
</evidence>
<dbReference type="Gene3D" id="2.160.20.110">
    <property type="match status" value="1"/>
</dbReference>